<dbReference type="InterPro" id="IPR050104">
    <property type="entry name" value="FMN-dep_NADH:Q_OxRdtase_AzoR1"/>
</dbReference>
<dbReference type="GO" id="GO:0010181">
    <property type="term" value="F:FMN binding"/>
    <property type="evidence" value="ECO:0007669"/>
    <property type="project" value="UniProtKB-UniRule"/>
</dbReference>
<evidence type="ECO:0000256" key="6">
    <source>
        <dbReference type="HAMAP-Rule" id="MF_01216"/>
    </source>
</evidence>
<comment type="catalytic activity">
    <reaction evidence="6">
        <text>2 a quinone + NADH + H(+) = 2 a 1,4-benzosemiquinone + NAD(+)</text>
        <dbReference type="Rhea" id="RHEA:65952"/>
        <dbReference type="ChEBI" id="CHEBI:15378"/>
        <dbReference type="ChEBI" id="CHEBI:57540"/>
        <dbReference type="ChEBI" id="CHEBI:57945"/>
        <dbReference type="ChEBI" id="CHEBI:132124"/>
        <dbReference type="ChEBI" id="CHEBI:134225"/>
    </reaction>
</comment>
<dbReference type="GO" id="GO:0016652">
    <property type="term" value="F:oxidoreductase activity, acting on NAD(P)H as acceptor"/>
    <property type="evidence" value="ECO:0007669"/>
    <property type="project" value="UniProtKB-UniRule"/>
</dbReference>
<name>A0A0L0W9I7_GOTPU</name>
<dbReference type="InterPro" id="IPR023048">
    <property type="entry name" value="NADH:quinone_OxRdtase_FMN_depd"/>
</dbReference>
<dbReference type="EC" id="1.7.1.17" evidence="6"/>
<dbReference type="PANTHER" id="PTHR43741">
    <property type="entry name" value="FMN-DEPENDENT NADH-AZOREDUCTASE 1"/>
    <property type="match status" value="1"/>
</dbReference>
<dbReference type="OrthoDB" id="9805013at2"/>
<dbReference type="EC" id="1.6.5.-" evidence="6"/>
<dbReference type="RefSeq" id="WP_050355612.1">
    <property type="nucleotide sequence ID" value="NZ_LGSS01000010.1"/>
</dbReference>
<dbReference type="EMBL" id="LGSS01000010">
    <property type="protein sequence ID" value="KNF07960.1"/>
    <property type="molecule type" value="Genomic_DNA"/>
</dbReference>
<dbReference type="STRING" id="1503.CLPU_10c00140"/>
<evidence type="ECO:0000259" key="7">
    <source>
        <dbReference type="Pfam" id="PF02525"/>
    </source>
</evidence>
<dbReference type="Proteomes" id="UP000037267">
    <property type="component" value="Unassembled WGS sequence"/>
</dbReference>
<dbReference type="GO" id="GO:0009055">
    <property type="term" value="F:electron transfer activity"/>
    <property type="evidence" value="ECO:0007669"/>
    <property type="project" value="UniProtKB-UniRule"/>
</dbReference>
<dbReference type="Gene3D" id="3.40.50.360">
    <property type="match status" value="1"/>
</dbReference>
<comment type="caution">
    <text evidence="6">Lacks conserved residue(s) required for the propagation of feature annotation.</text>
</comment>
<dbReference type="HAMAP" id="MF_01216">
    <property type="entry name" value="Azoreductase_type1"/>
    <property type="match status" value="1"/>
</dbReference>
<proteinExistence type="inferred from homology"/>
<dbReference type="PANTHER" id="PTHR43741:SF7">
    <property type="entry name" value="FMN-DEPENDENT NADH:QUINONE OXIDOREDUCTASE"/>
    <property type="match status" value="1"/>
</dbReference>
<dbReference type="InterPro" id="IPR029039">
    <property type="entry name" value="Flavoprotein-like_sf"/>
</dbReference>
<evidence type="ECO:0000256" key="3">
    <source>
        <dbReference type="ARBA" id="ARBA00023002"/>
    </source>
</evidence>
<dbReference type="AlphaFoldDB" id="A0A0L0W9I7"/>
<comment type="function">
    <text evidence="6">Also exhibits azoreductase activity. Catalyzes the reductive cleavage of the azo bond in aromatic azo compounds to the corresponding amines.</text>
</comment>
<evidence type="ECO:0000256" key="5">
    <source>
        <dbReference type="ARBA" id="ARBA00048542"/>
    </source>
</evidence>
<comment type="function">
    <text evidence="6">Quinone reductase that provides resistance to thiol-specific stress caused by electrophilic quinones.</text>
</comment>
<feature type="domain" description="Flavodoxin-like fold" evidence="7">
    <location>
        <begin position="2"/>
        <end position="203"/>
    </location>
</feature>
<protein>
    <recommendedName>
        <fullName evidence="6">FMN dependent NADH:quinone oxidoreductase</fullName>
        <ecNumber evidence="6">1.6.5.-</ecNumber>
    </recommendedName>
    <alternativeName>
        <fullName evidence="6">Azo-dye reductase</fullName>
    </alternativeName>
    <alternativeName>
        <fullName evidence="6">FMN-dependent NADH-azo compound oxidoreductase</fullName>
    </alternativeName>
    <alternativeName>
        <fullName evidence="6">FMN-dependent NADH-azoreductase</fullName>
        <ecNumber evidence="6">1.7.1.17</ecNumber>
    </alternativeName>
</protein>
<reference evidence="9" key="1">
    <citation type="submission" date="2015-07" db="EMBL/GenBank/DDBJ databases">
        <title>Draft genome sequence of the purine-degrading Gottschalkia purinilyticum DSM 1384 (formerly Clostridium purinilyticum).</title>
        <authorList>
            <person name="Poehlein A."/>
            <person name="Schiel-Bengelsdorf B."/>
            <person name="Bengelsdorf F.R."/>
            <person name="Daniel R."/>
            <person name="Duerre P."/>
        </authorList>
    </citation>
    <scope>NUCLEOTIDE SEQUENCE [LARGE SCALE GENOMIC DNA]</scope>
    <source>
        <strain evidence="9">DSM 1384</strain>
    </source>
</reference>
<evidence type="ECO:0000256" key="4">
    <source>
        <dbReference type="ARBA" id="ARBA00023027"/>
    </source>
</evidence>
<feature type="binding site" evidence="6">
    <location>
        <begin position="17"/>
        <end position="19"/>
    </location>
    <ligand>
        <name>FMN</name>
        <dbReference type="ChEBI" id="CHEBI:58210"/>
    </ligand>
</feature>
<sequence>MSKVLYITCNPKKEEESYSLSIGRRFLNLYKQKNTQDEIIEIDLYKIELPIVDIDVITGWNKSKHKDSLTYIENTKLQEIDQFVNQFVDADKYIFVSPLWNMSIPTKLKQYIDTVMVAGKTFKYSSTGMIGLLKDKKALHIQASGGTYSIGKNKHLEFGNSYLKALLKTVGVRHIDSILVESTSKSAYIHEKIMEKADKRIEEVLSTF</sequence>
<evidence type="ECO:0000256" key="1">
    <source>
        <dbReference type="ARBA" id="ARBA00022630"/>
    </source>
</evidence>
<evidence type="ECO:0000313" key="9">
    <source>
        <dbReference type="Proteomes" id="UP000037267"/>
    </source>
</evidence>
<dbReference type="PATRIC" id="fig|1503.3.peg.13"/>
<comment type="subunit">
    <text evidence="6">Homodimer.</text>
</comment>
<comment type="catalytic activity">
    <reaction evidence="5">
        <text>N,N-dimethyl-1,4-phenylenediamine + anthranilate + 2 NAD(+) = 2-(4-dimethylaminophenyl)diazenylbenzoate + 2 NADH + 2 H(+)</text>
        <dbReference type="Rhea" id="RHEA:55872"/>
        <dbReference type="ChEBI" id="CHEBI:15378"/>
        <dbReference type="ChEBI" id="CHEBI:15783"/>
        <dbReference type="ChEBI" id="CHEBI:16567"/>
        <dbReference type="ChEBI" id="CHEBI:57540"/>
        <dbReference type="ChEBI" id="CHEBI:57945"/>
        <dbReference type="ChEBI" id="CHEBI:71579"/>
        <dbReference type="EC" id="1.7.1.17"/>
    </reaction>
    <physiologicalReaction direction="right-to-left" evidence="5">
        <dbReference type="Rhea" id="RHEA:55874"/>
    </physiologicalReaction>
</comment>
<dbReference type="SUPFAM" id="SSF52218">
    <property type="entry name" value="Flavoproteins"/>
    <property type="match status" value="1"/>
</dbReference>
<dbReference type="Pfam" id="PF02525">
    <property type="entry name" value="Flavodoxin_2"/>
    <property type="match status" value="1"/>
</dbReference>
<organism evidence="8 9">
    <name type="scientific">Gottschalkia purinilytica</name>
    <name type="common">Clostridium purinilyticum</name>
    <dbReference type="NCBI Taxonomy" id="1503"/>
    <lineage>
        <taxon>Bacteria</taxon>
        <taxon>Bacillati</taxon>
        <taxon>Bacillota</taxon>
        <taxon>Tissierellia</taxon>
        <taxon>Tissierellales</taxon>
        <taxon>Gottschalkiaceae</taxon>
        <taxon>Gottschalkia</taxon>
    </lineage>
</organism>
<dbReference type="GO" id="GO:0016655">
    <property type="term" value="F:oxidoreductase activity, acting on NAD(P)H, quinone or similar compound as acceptor"/>
    <property type="evidence" value="ECO:0007669"/>
    <property type="project" value="InterPro"/>
</dbReference>
<accession>A0A0L0W9I7</accession>
<keyword evidence="2 6" id="KW-0288">FMN</keyword>
<comment type="caution">
    <text evidence="8">The sequence shown here is derived from an EMBL/GenBank/DDBJ whole genome shotgun (WGS) entry which is preliminary data.</text>
</comment>
<evidence type="ECO:0000313" key="8">
    <source>
        <dbReference type="EMBL" id="KNF07960.1"/>
    </source>
</evidence>
<keyword evidence="3 6" id="KW-0560">Oxidoreductase</keyword>
<keyword evidence="9" id="KW-1185">Reference proteome</keyword>
<comment type="similarity">
    <text evidence="6">Belongs to the azoreductase type 1 family.</text>
</comment>
<comment type="cofactor">
    <cofactor evidence="6">
        <name>FMN</name>
        <dbReference type="ChEBI" id="CHEBI:58210"/>
    </cofactor>
    <text evidence="6">Binds 1 FMN per subunit.</text>
</comment>
<gene>
    <name evidence="6" type="primary">azoR</name>
    <name evidence="8" type="ORF">CLPU_10c00140</name>
</gene>
<dbReference type="InterPro" id="IPR003680">
    <property type="entry name" value="Flavodoxin_fold"/>
</dbReference>
<keyword evidence="1 6" id="KW-0285">Flavoprotein</keyword>
<keyword evidence="4 6" id="KW-0520">NAD</keyword>
<evidence type="ECO:0000256" key="2">
    <source>
        <dbReference type="ARBA" id="ARBA00022643"/>
    </source>
</evidence>